<keyword evidence="1" id="KW-0140">cGMP</keyword>
<dbReference type="GO" id="GO:0046872">
    <property type="term" value="F:metal ion binding"/>
    <property type="evidence" value="ECO:0007669"/>
    <property type="project" value="UniProtKB-KW"/>
</dbReference>
<dbReference type="GO" id="GO:0004114">
    <property type="term" value="F:3',5'-cyclic-nucleotide phosphodiesterase activity"/>
    <property type="evidence" value="ECO:0007669"/>
    <property type="project" value="InterPro"/>
</dbReference>
<evidence type="ECO:0000313" key="10">
    <source>
        <dbReference type="Proteomes" id="UP000002640"/>
    </source>
</evidence>
<sequence length="1137" mass="124352">MARLHRLEGDSHLHPHVDASTHTGPSSLTVNLPSISTPSPLDDGDKKFMPMPPQRSSKPHSKKNTQLSDSRIHLEPLRPPTAGTVASGRVSSTRLTVSSSSGRVSWDSTVMEPGSTVSENLSAFQELDRKLQFYKTLAALKMRDAAQSEQALQKTLTSLLFAAATALDATVVVLYSLSTAEVPVVKVVACSTSTAVNFQTSLENFALRGLVEHFSIHDDGAPTTGPAATYVACLQNLGTYDLACDVDSVLGFSTASVLAGVLPDEHGRPRFVVEARSTQEGLSFSKEFMQATLTAVENAVYPFELRRALARHTQSEAAEWLHAPDIGHLAAEITAAAPVVSGVCLIELHTDKHSCSVLASHGLGFEENHREAFCALVGSTKVLFQRLLGSTRAHERLDLSDDAALGSALHLETDVEHALTFLPVPASRGANPSGVLCLVSTSAETLSESMLEVEPELPLEIQLQPILAAIALALAAKQRSDDLRASTRQKRQLLALCRSHFLVESVRDPSSLVSLICEIGSAVFHTAHVTLYVSDTIKQELWSLSSLSSVNGLRIPYGRGIAGHVAATKEALTVDRPYEDPRFDRSFDAKFGFKTECLLTQPVLGRSGETVGVLQAVNFGQFPAASPPVARYDNEVMAVYLRLVAHALHVNSSLIIFAKVQADYWANRAAQESTREDTVANAEGKFSSAAAGTGSADIGLDAKLEVASVHSLLDLSGFDEAKRIPRNKWSTFAYACWALGRLIALRRMARLRLQQLAQMRRERAEQGQRDDDEDDSDDTQEEVEKPVVRARVRSRTASVVRASRTHSLITRWHRMTMGQEGLDHVDELLRDSFDPLTKSISELEKYSYQLFEGLVLIGTFRIEEHALRAFIGELASKYRDVPYHSFYHGFDVALASYALMRSGEVLSVIKELEALSLLIAALGHDADHPGNDNQFEVDSNSALALCYNDISVLENHHAATTFSVLRMKGCDILRDLSAVARVSARTHIVRCILGTDMKHHTKLLSELAVVGSIQEFENVPEGRQLMLNMIIHGADLGSVGRPLRVALKWVERVCTEFTQQAERSAELGLNVPPHLLNLQDETTRCRLQMNFIDYLVAPLWVAISGLVPAAKTTLDNLRTNRLYFSEQATLSAAKTHS</sequence>
<dbReference type="AlphaFoldDB" id="G4YEM3"/>
<evidence type="ECO:0000313" key="9">
    <source>
        <dbReference type="EMBL" id="EGZ27300.1"/>
    </source>
</evidence>
<gene>
    <name evidence="9" type="ORF">PHYSODRAFT_474675</name>
</gene>
<dbReference type="InterPro" id="IPR002073">
    <property type="entry name" value="PDEase_catalytic_dom"/>
</dbReference>
<dbReference type="PANTHER" id="PTHR11347">
    <property type="entry name" value="CYCLIC NUCLEOTIDE PHOSPHODIESTERASE"/>
    <property type="match status" value="1"/>
</dbReference>
<evidence type="ECO:0000256" key="1">
    <source>
        <dbReference type="ARBA" id="ARBA00022535"/>
    </source>
</evidence>
<organism evidence="9 10">
    <name type="scientific">Phytophthora sojae (strain P6497)</name>
    <name type="common">Soybean stem and root rot agent</name>
    <name type="synonym">Phytophthora megasperma f. sp. glycines</name>
    <dbReference type="NCBI Taxonomy" id="1094619"/>
    <lineage>
        <taxon>Eukaryota</taxon>
        <taxon>Sar</taxon>
        <taxon>Stramenopiles</taxon>
        <taxon>Oomycota</taxon>
        <taxon>Peronosporomycetes</taxon>
        <taxon>Peronosporales</taxon>
        <taxon>Peronosporaceae</taxon>
        <taxon>Phytophthora</taxon>
    </lineage>
</organism>
<dbReference type="OMA" id="NTQLHDS"/>
<feature type="binding site" evidence="6">
    <location>
        <position position="1035"/>
    </location>
    <ligand>
        <name>Zn(2+)</name>
        <dbReference type="ChEBI" id="CHEBI:29105"/>
        <label>1</label>
    </ligand>
</feature>
<dbReference type="PRINTS" id="PR00387">
    <property type="entry name" value="PDIESTERASE1"/>
</dbReference>
<feature type="binding site" evidence="6">
    <location>
        <position position="925"/>
    </location>
    <ligand>
        <name>Zn(2+)</name>
        <dbReference type="ChEBI" id="CHEBI:29105"/>
        <label>2</label>
    </ligand>
</feature>
<evidence type="ECO:0000256" key="7">
    <source>
        <dbReference type="SAM" id="MobiDB-lite"/>
    </source>
</evidence>
<evidence type="ECO:0000256" key="6">
    <source>
        <dbReference type="PIRSR" id="PIRSR623088-3"/>
    </source>
</evidence>
<dbReference type="InterPro" id="IPR023088">
    <property type="entry name" value="PDEase"/>
</dbReference>
<dbReference type="Gene3D" id="3.30.450.40">
    <property type="match status" value="1"/>
</dbReference>
<dbReference type="RefSeq" id="XP_009514575.1">
    <property type="nucleotide sequence ID" value="XM_009516280.1"/>
</dbReference>
<dbReference type="InterPro" id="IPR036971">
    <property type="entry name" value="PDEase_catalytic_dom_sf"/>
</dbReference>
<dbReference type="Pfam" id="PF01590">
    <property type="entry name" value="GAF"/>
    <property type="match status" value="1"/>
</dbReference>
<feature type="binding site" evidence="5">
    <location>
        <position position="925"/>
    </location>
    <ligand>
        <name>AMP</name>
        <dbReference type="ChEBI" id="CHEBI:456215"/>
    </ligand>
</feature>
<dbReference type="CDD" id="cd00077">
    <property type="entry name" value="HDc"/>
    <property type="match status" value="1"/>
</dbReference>
<dbReference type="SUPFAM" id="SSF55781">
    <property type="entry name" value="GAF domain-like"/>
    <property type="match status" value="1"/>
</dbReference>
<dbReference type="Proteomes" id="UP000002640">
    <property type="component" value="Unassembled WGS sequence"/>
</dbReference>
<dbReference type="Pfam" id="PF00233">
    <property type="entry name" value="PDEase_I"/>
    <property type="match status" value="1"/>
</dbReference>
<accession>G4YEM3</accession>
<dbReference type="InterPro" id="IPR003607">
    <property type="entry name" value="HD/PDEase_dom"/>
</dbReference>
<feature type="region of interest" description="Disordered" evidence="7">
    <location>
        <begin position="761"/>
        <end position="787"/>
    </location>
</feature>
<evidence type="ECO:0000256" key="4">
    <source>
        <dbReference type="PIRSR" id="PIRSR623088-1"/>
    </source>
</evidence>
<feature type="binding site" evidence="5">
    <location>
        <begin position="884"/>
        <end position="888"/>
    </location>
    <ligand>
        <name>AMP</name>
        <dbReference type="ChEBI" id="CHEBI:456215"/>
    </ligand>
</feature>
<name>G4YEM3_PHYSP</name>
<dbReference type="Gene3D" id="1.10.1300.10">
    <property type="entry name" value="3'5'-cyclic nucleotide phosphodiesterase, catalytic domain"/>
    <property type="match status" value="1"/>
</dbReference>
<dbReference type="InParanoid" id="G4YEM3"/>
<feature type="binding site" evidence="5">
    <location>
        <position position="1035"/>
    </location>
    <ligand>
        <name>AMP</name>
        <dbReference type="ChEBI" id="CHEBI:456215"/>
    </ligand>
</feature>
<dbReference type="SMART" id="SM00065">
    <property type="entry name" value="GAF"/>
    <property type="match status" value="1"/>
</dbReference>
<evidence type="ECO:0000259" key="8">
    <source>
        <dbReference type="PROSITE" id="PS51845"/>
    </source>
</evidence>
<dbReference type="InterPro" id="IPR029016">
    <property type="entry name" value="GAF-like_dom_sf"/>
</dbReference>
<feature type="domain" description="PDEase" evidence="8">
    <location>
        <begin position="810"/>
        <end position="1131"/>
    </location>
</feature>
<reference evidence="9 10" key="1">
    <citation type="journal article" date="2006" name="Science">
        <title>Phytophthora genome sequences uncover evolutionary origins and mechanisms of pathogenesis.</title>
        <authorList>
            <person name="Tyler B.M."/>
            <person name="Tripathy S."/>
            <person name="Zhang X."/>
            <person name="Dehal P."/>
            <person name="Jiang R.H."/>
            <person name="Aerts A."/>
            <person name="Arredondo F.D."/>
            <person name="Baxter L."/>
            <person name="Bensasson D."/>
            <person name="Beynon J.L."/>
            <person name="Chapman J."/>
            <person name="Damasceno C.M."/>
            <person name="Dorrance A.E."/>
            <person name="Dou D."/>
            <person name="Dickerman A.W."/>
            <person name="Dubchak I.L."/>
            <person name="Garbelotto M."/>
            <person name="Gijzen M."/>
            <person name="Gordon S.G."/>
            <person name="Govers F."/>
            <person name="Grunwald N.J."/>
            <person name="Huang W."/>
            <person name="Ivors K.L."/>
            <person name="Jones R.W."/>
            <person name="Kamoun S."/>
            <person name="Krampis K."/>
            <person name="Lamour K.H."/>
            <person name="Lee M.K."/>
            <person name="McDonald W.H."/>
            <person name="Medina M."/>
            <person name="Meijer H.J."/>
            <person name="Nordberg E.K."/>
            <person name="Maclean D.J."/>
            <person name="Ospina-Giraldo M.D."/>
            <person name="Morris P.F."/>
            <person name="Phuntumart V."/>
            <person name="Putnam N.H."/>
            <person name="Rash S."/>
            <person name="Rose J.K."/>
            <person name="Sakihama Y."/>
            <person name="Salamov A.A."/>
            <person name="Savidor A."/>
            <person name="Scheuring C.F."/>
            <person name="Smith B.M."/>
            <person name="Sobral B.W."/>
            <person name="Terry A."/>
            <person name="Torto-Alalibo T.A."/>
            <person name="Win J."/>
            <person name="Xu Z."/>
            <person name="Zhang H."/>
            <person name="Grigoriev I.V."/>
            <person name="Rokhsar D.S."/>
            <person name="Boore J.L."/>
        </authorList>
    </citation>
    <scope>NUCLEOTIDE SEQUENCE [LARGE SCALE GENOMIC DNA]</scope>
    <source>
        <strain evidence="9 10">P6497</strain>
    </source>
</reference>
<dbReference type="STRING" id="1094619.G4YEM3"/>
<evidence type="ECO:0000256" key="5">
    <source>
        <dbReference type="PIRSR" id="PIRSR623088-2"/>
    </source>
</evidence>
<proteinExistence type="predicted"/>
<feature type="binding site" evidence="6">
    <location>
        <position position="924"/>
    </location>
    <ligand>
        <name>Zn(2+)</name>
        <dbReference type="ChEBI" id="CHEBI:29105"/>
        <label>1</label>
    </ligand>
</feature>
<feature type="binding site" evidence="6">
    <location>
        <position position="925"/>
    </location>
    <ligand>
        <name>Zn(2+)</name>
        <dbReference type="ChEBI" id="CHEBI:29105"/>
        <label>1</label>
    </ligand>
</feature>
<dbReference type="EMBL" id="JH159151">
    <property type="protein sequence ID" value="EGZ27300.1"/>
    <property type="molecule type" value="Genomic_DNA"/>
</dbReference>
<dbReference type="InterPro" id="IPR003018">
    <property type="entry name" value="GAF"/>
</dbReference>
<feature type="compositionally biased region" description="Basic and acidic residues" evidence="7">
    <location>
        <begin position="1"/>
        <end position="19"/>
    </location>
</feature>
<feature type="compositionally biased region" description="Acidic residues" evidence="7">
    <location>
        <begin position="770"/>
        <end position="781"/>
    </location>
</feature>
<dbReference type="GO" id="GO:0007165">
    <property type="term" value="P:signal transduction"/>
    <property type="evidence" value="ECO:0007669"/>
    <property type="project" value="InterPro"/>
</dbReference>
<dbReference type="SUPFAM" id="SSF109604">
    <property type="entry name" value="HD-domain/PDEase-like"/>
    <property type="match status" value="1"/>
</dbReference>
<keyword evidence="10" id="KW-1185">Reference proteome</keyword>
<keyword evidence="2 6" id="KW-0479">Metal-binding</keyword>
<evidence type="ECO:0000256" key="2">
    <source>
        <dbReference type="ARBA" id="ARBA00022723"/>
    </source>
</evidence>
<feature type="compositionally biased region" description="Polar residues" evidence="7">
    <location>
        <begin position="20"/>
        <end position="39"/>
    </location>
</feature>
<protein>
    <recommendedName>
        <fullName evidence="8">PDEase domain-containing protein</fullName>
    </recommendedName>
</protein>
<dbReference type="PROSITE" id="PS51845">
    <property type="entry name" value="PDEASE_I_2"/>
    <property type="match status" value="1"/>
</dbReference>
<evidence type="ECO:0000256" key="3">
    <source>
        <dbReference type="ARBA" id="ARBA00022801"/>
    </source>
</evidence>
<feature type="binding site" evidence="6">
    <location>
        <position position="888"/>
    </location>
    <ligand>
        <name>Zn(2+)</name>
        <dbReference type="ChEBI" id="CHEBI:29105"/>
        <label>1</label>
    </ligand>
</feature>
<feature type="region of interest" description="Disordered" evidence="7">
    <location>
        <begin position="1"/>
        <end position="94"/>
    </location>
</feature>
<dbReference type="GeneID" id="20654506"/>
<keyword evidence="3" id="KW-0378">Hydrolase</keyword>
<dbReference type="KEGG" id="psoj:PHYSODRAFT_474675"/>
<feature type="active site" description="Proton donor" evidence="4">
    <location>
        <position position="884"/>
    </location>
</feature>
<feature type="binding site" evidence="5">
    <location>
        <position position="1088"/>
    </location>
    <ligand>
        <name>AMP</name>
        <dbReference type="ChEBI" id="CHEBI:456215"/>
    </ligand>
</feature>